<proteinExistence type="predicted"/>
<keyword evidence="2" id="KW-1185">Reference proteome</keyword>
<evidence type="ECO:0008006" key="3">
    <source>
        <dbReference type="Google" id="ProtNLM"/>
    </source>
</evidence>
<sequence>MRKKLMSSMLFVSVLVLTGCKADIRKDKAVEGSSEPLTKVTVTNRDDETVIDGDRDLNQLVFDQHEYQYDVVTGATQTTFGTTPPALYSEQEKQEKMFWSNQPPLGLLKGDYYRNEGSFTGGNYGIVEIVTEENKGKILNVEFTEFASDPYYESKYSGVNKRLSDYAFFQASNTRTDPTLVTVVNGITYLEKQMRDENRVTGEFNTVNGSSTSARDGFMPLAAALDDSIRKPTNTKYQGYAEELANGLIARLEVITTAGKITEVFYDEYFADTQEKITDPDLKPYYRQSKYYSLMYNEKTNHEFVTFSDQLVAEIKESQSLVLSTERLMSYPSYESYQKLAEHIQLKAQ</sequence>
<reference evidence="1" key="1">
    <citation type="submission" date="2020-12" db="EMBL/GenBank/DDBJ databases">
        <title>Vagococcus allomyrinae sp. nov. and Enterococcus lavae sp. nov., isolated from the larvae of Allomyrina dichotoma.</title>
        <authorList>
            <person name="Lee S.D."/>
        </authorList>
    </citation>
    <scope>NUCLEOTIDE SEQUENCE</scope>
    <source>
        <strain evidence="1">BWB3-3</strain>
    </source>
</reference>
<dbReference type="EMBL" id="JAEEGA010000019">
    <property type="protein sequence ID" value="MBP1043771.1"/>
    <property type="molecule type" value="Genomic_DNA"/>
</dbReference>
<evidence type="ECO:0000313" key="1">
    <source>
        <dbReference type="EMBL" id="MBP1043771.1"/>
    </source>
</evidence>
<evidence type="ECO:0000313" key="2">
    <source>
        <dbReference type="Proteomes" id="UP000674938"/>
    </source>
</evidence>
<gene>
    <name evidence="1" type="ORF">I6N95_22330</name>
</gene>
<name>A0A940PCX1_9ENTE</name>
<accession>A0A940PCX1</accession>
<comment type="caution">
    <text evidence="1">The sequence shown here is derived from an EMBL/GenBank/DDBJ whole genome shotgun (WGS) entry which is preliminary data.</text>
</comment>
<organism evidence="1 2">
    <name type="scientific">Vagococcus allomyrinae</name>
    <dbReference type="NCBI Taxonomy" id="2794353"/>
    <lineage>
        <taxon>Bacteria</taxon>
        <taxon>Bacillati</taxon>
        <taxon>Bacillota</taxon>
        <taxon>Bacilli</taxon>
        <taxon>Lactobacillales</taxon>
        <taxon>Enterococcaceae</taxon>
        <taxon>Vagococcus</taxon>
    </lineage>
</organism>
<dbReference type="PROSITE" id="PS51257">
    <property type="entry name" value="PROKAR_LIPOPROTEIN"/>
    <property type="match status" value="1"/>
</dbReference>
<dbReference type="AlphaFoldDB" id="A0A940PCX1"/>
<protein>
    <recommendedName>
        <fullName evidence="3">Lipoprotein</fullName>
    </recommendedName>
</protein>
<dbReference type="Proteomes" id="UP000674938">
    <property type="component" value="Unassembled WGS sequence"/>
</dbReference>